<evidence type="ECO:0008006" key="8">
    <source>
        <dbReference type="Google" id="ProtNLM"/>
    </source>
</evidence>
<dbReference type="PROSITE" id="PS50067">
    <property type="entry name" value="KINESIN_MOTOR_2"/>
    <property type="match status" value="1"/>
</dbReference>
<dbReference type="GO" id="GO:0003777">
    <property type="term" value="F:microtubule motor activity"/>
    <property type="evidence" value="ECO:0007669"/>
    <property type="project" value="InterPro"/>
</dbReference>
<dbReference type="InterPro" id="IPR000315">
    <property type="entry name" value="Znf_B-box"/>
</dbReference>
<feature type="domain" description="Kinesin motor" evidence="5">
    <location>
        <begin position="1"/>
        <end position="233"/>
    </location>
</feature>
<dbReference type="InterPro" id="IPR036961">
    <property type="entry name" value="Kinesin_motor_dom_sf"/>
</dbReference>
<organism evidence="7">
    <name type="scientific">Eutreptiella gymnastica</name>
    <dbReference type="NCBI Taxonomy" id="73025"/>
    <lineage>
        <taxon>Eukaryota</taxon>
        <taxon>Discoba</taxon>
        <taxon>Euglenozoa</taxon>
        <taxon>Euglenida</taxon>
        <taxon>Spirocuta</taxon>
        <taxon>Euglenophyceae</taxon>
        <taxon>Eutreptiales</taxon>
        <taxon>Eutreptiaceae</taxon>
        <taxon>Eutreptiella</taxon>
    </lineage>
</organism>
<reference evidence="7" key="1">
    <citation type="submission" date="2021-01" db="EMBL/GenBank/DDBJ databases">
        <authorList>
            <person name="Corre E."/>
            <person name="Pelletier E."/>
            <person name="Niang G."/>
            <person name="Scheremetjew M."/>
            <person name="Finn R."/>
            <person name="Kale V."/>
            <person name="Holt S."/>
            <person name="Cochrane G."/>
            <person name="Meng A."/>
            <person name="Brown T."/>
            <person name="Cohen L."/>
        </authorList>
    </citation>
    <scope>NUCLEOTIDE SEQUENCE</scope>
    <source>
        <strain evidence="7">CCMP1594</strain>
    </source>
</reference>
<proteinExistence type="inferred from homology"/>
<evidence type="ECO:0000256" key="4">
    <source>
        <dbReference type="SAM" id="MobiDB-lite"/>
    </source>
</evidence>
<feature type="region of interest" description="Disordered" evidence="4">
    <location>
        <begin position="667"/>
        <end position="732"/>
    </location>
</feature>
<evidence type="ECO:0000259" key="5">
    <source>
        <dbReference type="PROSITE" id="PS50067"/>
    </source>
</evidence>
<dbReference type="Pfam" id="PF00225">
    <property type="entry name" value="Kinesin"/>
    <property type="match status" value="1"/>
</dbReference>
<evidence type="ECO:0000256" key="3">
    <source>
        <dbReference type="SAM" id="Coils"/>
    </source>
</evidence>
<evidence type="ECO:0000256" key="2">
    <source>
        <dbReference type="PROSITE-ProRule" id="PRU00283"/>
    </source>
</evidence>
<dbReference type="PANTHER" id="PTHR47117">
    <property type="entry name" value="STAR-RELATED LIPID TRANSFER PROTEIN 9"/>
    <property type="match status" value="1"/>
</dbReference>
<feature type="domain" description="B box-type" evidence="6">
    <location>
        <begin position="617"/>
        <end position="662"/>
    </location>
</feature>
<keyword evidence="1" id="KW-0863">Zinc-finger</keyword>
<name>A0A7S4GPK1_9EUGL</name>
<keyword evidence="1" id="KW-0862">Zinc</keyword>
<dbReference type="GO" id="GO:0007018">
    <property type="term" value="P:microtubule-based movement"/>
    <property type="evidence" value="ECO:0007669"/>
    <property type="project" value="InterPro"/>
</dbReference>
<evidence type="ECO:0000259" key="6">
    <source>
        <dbReference type="PROSITE" id="PS50119"/>
    </source>
</evidence>
<dbReference type="CDD" id="cd19757">
    <property type="entry name" value="Bbox1"/>
    <property type="match status" value="1"/>
</dbReference>
<dbReference type="SMART" id="SM00129">
    <property type="entry name" value="KISc"/>
    <property type="match status" value="1"/>
</dbReference>
<dbReference type="PRINTS" id="PR00380">
    <property type="entry name" value="KINESINHEAVY"/>
</dbReference>
<dbReference type="AlphaFoldDB" id="A0A7S4GPK1"/>
<dbReference type="GO" id="GO:0008017">
    <property type="term" value="F:microtubule binding"/>
    <property type="evidence" value="ECO:0007669"/>
    <property type="project" value="InterPro"/>
</dbReference>
<gene>
    <name evidence="7" type="ORF">EGYM00163_LOCUS52184</name>
</gene>
<accession>A0A7S4GPK1</accession>
<keyword evidence="3" id="KW-0175">Coiled coil</keyword>
<feature type="compositionally biased region" description="Polar residues" evidence="4">
    <location>
        <begin position="691"/>
        <end position="700"/>
    </location>
</feature>
<feature type="compositionally biased region" description="Low complexity" evidence="4">
    <location>
        <begin position="672"/>
        <end position="681"/>
    </location>
</feature>
<dbReference type="EMBL" id="HBJA01152505">
    <property type="protein sequence ID" value="CAE0843086.1"/>
    <property type="molecule type" value="Transcribed_RNA"/>
</dbReference>
<keyword evidence="1" id="KW-0479">Metal-binding</keyword>
<feature type="coiled-coil region" evidence="3">
    <location>
        <begin position="248"/>
        <end position="399"/>
    </location>
</feature>
<dbReference type="Gene3D" id="3.40.850.10">
    <property type="entry name" value="Kinesin motor domain"/>
    <property type="match status" value="1"/>
</dbReference>
<dbReference type="GO" id="GO:0005524">
    <property type="term" value="F:ATP binding"/>
    <property type="evidence" value="ECO:0007669"/>
    <property type="project" value="InterPro"/>
</dbReference>
<dbReference type="PROSITE" id="PS50119">
    <property type="entry name" value="ZF_BBOX"/>
    <property type="match status" value="1"/>
</dbReference>
<evidence type="ECO:0000256" key="1">
    <source>
        <dbReference type="PROSITE-ProRule" id="PRU00024"/>
    </source>
</evidence>
<protein>
    <recommendedName>
        <fullName evidence="8">Kinesin-like protein</fullName>
    </recommendedName>
</protein>
<sequence>MCEELFSRIAGKAEMGGKETGAGKMTTTYVVKLSFLEIYNEKIQDLLGNKSKDLKIINDPKRGPLVKGLSEHVVTSWEEVEKLLDKGMETRSVAATAMNDTSSRSHAVVQIALDMEDSLGQVGAKKITRPRRARANLVDLAGSEKVSKSKVEGAGLKEAIGINQSLTCLGRVIDGLVDGDKHVPYRDSVLTLLLADSLGGNSRTTMLAALSPAAVNYDETMSTLRWASRARKIVNKVKINEDPAAALIRELQEELAKMKQQVLSGDMESLQVQLGGQGTGDVMANVATHTAEVQEALAKLEELQAKEEVAEEEREAKWTAERERVENAHAEQIAQLREQQRELAEQKVALEVEHQRLEAGLEDQKRGLFLDKLRHGAQIESAKKKGEETAEQAKKLKRINIANRIRTASQKAQLQELQEAKVDEHANLMKERHDDLLRQLEEANAWIMELEQMPDWEEEPVVEELPGGMLMNPDGTMMTADGQIIVGQNPDGTFITADGRVIGADGQEIFEPEPEIEEDIIYEGPLCDMCLEQPAQFRCMHPPCNGDLLCVWCDANQHRFGPRKGHTRTALAAPCECCGAREAQIVCPGCDYARLCRICDREKHSRHLRSKIVTVPCQFCGLRDAAVECPECQELLCEACDELKHRAPARAWHQRFHYIIPAPDAHQPLPIEAAPPRQLPELPAPPVEAPRSQTSQASDVPSTPRQQQQQASPPISPMPTKAEGPPPARSHQETFTAAPLWGMGSMPGLYPNQPASMPPPTPVTVPIAPSVTADASLTARSAPFEQPQLYTQRGGMADSITVVEPMSHFPQNQTVTSQSQTRRPPTPPEAVITVVEPSHHFGQFNAGAFPGQQPLQQFTLPAQAPPPSAPYVPQGYGAAPTYPAVPSYPVVKNVASPVAQQFLPGQFRPPAYQYVR</sequence>
<dbReference type="SUPFAM" id="SSF52540">
    <property type="entry name" value="P-loop containing nucleoside triphosphate hydrolases"/>
    <property type="match status" value="1"/>
</dbReference>
<evidence type="ECO:0000313" key="7">
    <source>
        <dbReference type="EMBL" id="CAE0843086.1"/>
    </source>
</evidence>
<dbReference type="Pfam" id="PF22586">
    <property type="entry name" value="ANCHR-like_BBOX"/>
    <property type="match status" value="1"/>
</dbReference>
<dbReference type="InterPro" id="IPR027417">
    <property type="entry name" value="P-loop_NTPase"/>
</dbReference>
<dbReference type="InterPro" id="IPR001752">
    <property type="entry name" value="Kinesin_motor_dom"/>
</dbReference>
<comment type="similarity">
    <text evidence="2">Belongs to the TRAFAC class myosin-kinesin ATPase superfamily. Kinesin family.</text>
</comment>
<feature type="compositionally biased region" description="Low complexity" evidence="4">
    <location>
        <begin position="701"/>
        <end position="713"/>
    </location>
</feature>
<comment type="caution">
    <text evidence="2">Lacks conserved residue(s) required for the propagation of feature annotation.</text>
</comment>
<dbReference type="SMART" id="SM00336">
    <property type="entry name" value="BBOX"/>
    <property type="match status" value="3"/>
</dbReference>
<dbReference type="GO" id="GO:0008270">
    <property type="term" value="F:zinc ion binding"/>
    <property type="evidence" value="ECO:0007669"/>
    <property type="project" value="UniProtKB-KW"/>
</dbReference>